<dbReference type="EMBL" id="BMAU01021279">
    <property type="protein sequence ID" value="GFY07884.1"/>
    <property type="molecule type" value="Genomic_DNA"/>
</dbReference>
<feature type="region of interest" description="Disordered" evidence="1">
    <location>
        <begin position="87"/>
        <end position="115"/>
    </location>
</feature>
<keyword evidence="3" id="KW-1185">Reference proteome</keyword>
<dbReference type="Proteomes" id="UP000887159">
    <property type="component" value="Unassembled WGS sequence"/>
</dbReference>
<evidence type="ECO:0000313" key="3">
    <source>
        <dbReference type="Proteomes" id="UP000887159"/>
    </source>
</evidence>
<accession>A0A8X6VHV1</accession>
<name>A0A8X6VHV1_TRICX</name>
<evidence type="ECO:0000313" key="2">
    <source>
        <dbReference type="EMBL" id="GFY07884.1"/>
    </source>
</evidence>
<sequence length="142" mass="15764">MLVRLSRAHVLSGGLRRKTQIFFGTLYMAASSKTPPHQFEGPQKFKTPLQVPVFPGSSPLCHHTETTPANSFEKCLVSAASGAHMASLHNTESTEREKAGIREGGRNARGKRSVMSCRKQRSAFDHVSEFDRGRIVTYRDYG</sequence>
<feature type="compositionally biased region" description="Basic and acidic residues" evidence="1">
    <location>
        <begin position="92"/>
        <end position="106"/>
    </location>
</feature>
<organism evidence="2 3">
    <name type="scientific">Trichonephila clavipes</name>
    <name type="common">Golden silk orbweaver</name>
    <name type="synonym">Nephila clavipes</name>
    <dbReference type="NCBI Taxonomy" id="2585209"/>
    <lineage>
        <taxon>Eukaryota</taxon>
        <taxon>Metazoa</taxon>
        <taxon>Ecdysozoa</taxon>
        <taxon>Arthropoda</taxon>
        <taxon>Chelicerata</taxon>
        <taxon>Arachnida</taxon>
        <taxon>Araneae</taxon>
        <taxon>Araneomorphae</taxon>
        <taxon>Entelegynae</taxon>
        <taxon>Araneoidea</taxon>
        <taxon>Nephilidae</taxon>
        <taxon>Trichonephila</taxon>
    </lineage>
</organism>
<evidence type="ECO:0000256" key="1">
    <source>
        <dbReference type="SAM" id="MobiDB-lite"/>
    </source>
</evidence>
<protein>
    <submittedName>
        <fullName evidence="2">Uncharacterized protein</fullName>
    </submittedName>
</protein>
<comment type="caution">
    <text evidence="2">The sequence shown here is derived from an EMBL/GenBank/DDBJ whole genome shotgun (WGS) entry which is preliminary data.</text>
</comment>
<reference evidence="2" key="1">
    <citation type="submission" date="2020-08" db="EMBL/GenBank/DDBJ databases">
        <title>Multicomponent nature underlies the extraordinary mechanical properties of spider dragline silk.</title>
        <authorList>
            <person name="Kono N."/>
            <person name="Nakamura H."/>
            <person name="Mori M."/>
            <person name="Yoshida Y."/>
            <person name="Ohtoshi R."/>
            <person name="Malay A.D."/>
            <person name="Moran D.A.P."/>
            <person name="Tomita M."/>
            <person name="Numata K."/>
            <person name="Arakawa K."/>
        </authorList>
    </citation>
    <scope>NUCLEOTIDE SEQUENCE</scope>
</reference>
<dbReference type="AlphaFoldDB" id="A0A8X6VHV1"/>
<proteinExistence type="predicted"/>
<gene>
    <name evidence="2" type="ORF">TNCV_2579161</name>
</gene>